<dbReference type="EMBL" id="HBEF01003536">
    <property type="protein sequence ID" value="CAD8330146.1"/>
    <property type="molecule type" value="Transcribed_RNA"/>
</dbReference>
<evidence type="ECO:0000256" key="1">
    <source>
        <dbReference type="SAM" id="SignalP"/>
    </source>
</evidence>
<organism evidence="2">
    <name type="scientific">Craspedostauros australis</name>
    <dbReference type="NCBI Taxonomy" id="1486917"/>
    <lineage>
        <taxon>Eukaryota</taxon>
        <taxon>Sar</taxon>
        <taxon>Stramenopiles</taxon>
        <taxon>Ochrophyta</taxon>
        <taxon>Bacillariophyta</taxon>
        <taxon>Bacillariophyceae</taxon>
        <taxon>Bacillariophycidae</taxon>
        <taxon>Naviculales</taxon>
        <taxon>Naviculaceae</taxon>
        <taxon>Craspedostauros</taxon>
    </lineage>
</organism>
<evidence type="ECO:0000313" key="2">
    <source>
        <dbReference type="EMBL" id="CAD8330146.1"/>
    </source>
</evidence>
<name>A0A7R9WQ88_9STRA</name>
<keyword evidence="1" id="KW-0732">Signal</keyword>
<protein>
    <submittedName>
        <fullName evidence="2">Uncharacterized protein</fullName>
    </submittedName>
</protein>
<proteinExistence type="predicted"/>
<gene>
    <name evidence="2" type="ORF">CAUS1442_LOCUS2244</name>
</gene>
<sequence length="132" mass="15151">MMMKLLKMALCAVLMASATQRCEAQDYDYQDGGYSNQDYAQDNLYHDYAMRQQDKEAAGPPAFGWGKILAGASLGWFLGGKFHSNRKEKKLNIKFKQEQKDLYTTYYNDVYALQQQNAELLQALEQMGVKVR</sequence>
<feature type="chain" id="PRO_5031292491" evidence="1">
    <location>
        <begin position="25"/>
        <end position="132"/>
    </location>
</feature>
<accession>A0A7R9WQ88</accession>
<feature type="signal peptide" evidence="1">
    <location>
        <begin position="1"/>
        <end position="24"/>
    </location>
</feature>
<dbReference type="AlphaFoldDB" id="A0A7R9WQ88"/>
<reference evidence="2" key="1">
    <citation type="submission" date="2021-01" db="EMBL/GenBank/DDBJ databases">
        <authorList>
            <person name="Corre E."/>
            <person name="Pelletier E."/>
            <person name="Niang G."/>
            <person name="Scheremetjew M."/>
            <person name="Finn R."/>
            <person name="Kale V."/>
            <person name="Holt S."/>
            <person name="Cochrane G."/>
            <person name="Meng A."/>
            <person name="Brown T."/>
            <person name="Cohen L."/>
        </authorList>
    </citation>
    <scope>NUCLEOTIDE SEQUENCE</scope>
    <source>
        <strain evidence="2">CCMP3328</strain>
    </source>
</reference>